<dbReference type="AlphaFoldDB" id="A0A210QIA4"/>
<proteinExistence type="predicted"/>
<gene>
    <name evidence="1" type="ORF">KP79_PYT05881</name>
</gene>
<evidence type="ECO:0000313" key="2">
    <source>
        <dbReference type="Proteomes" id="UP000242188"/>
    </source>
</evidence>
<organism evidence="1 2">
    <name type="scientific">Mizuhopecten yessoensis</name>
    <name type="common">Japanese scallop</name>
    <name type="synonym">Patinopecten yessoensis</name>
    <dbReference type="NCBI Taxonomy" id="6573"/>
    <lineage>
        <taxon>Eukaryota</taxon>
        <taxon>Metazoa</taxon>
        <taxon>Spiralia</taxon>
        <taxon>Lophotrochozoa</taxon>
        <taxon>Mollusca</taxon>
        <taxon>Bivalvia</taxon>
        <taxon>Autobranchia</taxon>
        <taxon>Pteriomorphia</taxon>
        <taxon>Pectinida</taxon>
        <taxon>Pectinoidea</taxon>
        <taxon>Pectinidae</taxon>
        <taxon>Mizuhopecten</taxon>
    </lineage>
</organism>
<reference evidence="1 2" key="1">
    <citation type="journal article" date="2017" name="Nat. Ecol. Evol.">
        <title>Scallop genome provides insights into evolution of bilaterian karyotype and development.</title>
        <authorList>
            <person name="Wang S."/>
            <person name="Zhang J."/>
            <person name="Jiao W."/>
            <person name="Li J."/>
            <person name="Xun X."/>
            <person name="Sun Y."/>
            <person name="Guo X."/>
            <person name="Huan P."/>
            <person name="Dong B."/>
            <person name="Zhang L."/>
            <person name="Hu X."/>
            <person name="Sun X."/>
            <person name="Wang J."/>
            <person name="Zhao C."/>
            <person name="Wang Y."/>
            <person name="Wang D."/>
            <person name="Huang X."/>
            <person name="Wang R."/>
            <person name="Lv J."/>
            <person name="Li Y."/>
            <person name="Zhang Z."/>
            <person name="Liu B."/>
            <person name="Lu W."/>
            <person name="Hui Y."/>
            <person name="Liang J."/>
            <person name="Zhou Z."/>
            <person name="Hou R."/>
            <person name="Li X."/>
            <person name="Liu Y."/>
            <person name="Li H."/>
            <person name="Ning X."/>
            <person name="Lin Y."/>
            <person name="Zhao L."/>
            <person name="Xing Q."/>
            <person name="Dou J."/>
            <person name="Li Y."/>
            <person name="Mao J."/>
            <person name="Guo H."/>
            <person name="Dou H."/>
            <person name="Li T."/>
            <person name="Mu C."/>
            <person name="Jiang W."/>
            <person name="Fu Q."/>
            <person name="Fu X."/>
            <person name="Miao Y."/>
            <person name="Liu J."/>
            <person name="Yu Q."/>
            <person name="Li R."/>
            <person name="Liao H."/>
            <person name="Li X."/>
            <person name="Kong Y."/>
            <person name="Jiang Z."/>
            <person name="Chourrout D."/>
            <person name="Li R."/>
            <person name="Bao Z."/>
        </authorList>
    </citation>
    <scope>NUCLEOTIDE SEQUENCE [LARGE SCALE GENOMIC DNA]</scope>
    <source>
        <strain evidence="1 2">PY_sf001</strain>
    </source>
</reference>
<sequence length="144" mass="15784">MPSSLNTHLGSHIINPLIGRRRGMVSNIFEGILGGSNLPIDAHIDEPIERQGLDHGHVGDNCQHKQFGCDQIGYHCVQTAEHSYSQCTDGQSAHCHCKRADVYTVTTIAPMSEEQVQQIQSWWILGTSMLRSGTASVTGLLFIS</sequence>
<protein>
    <submittedName>
        <fullName evidence="1">Uncharacterized protein</fullName>
    </submittedName>
</protein>
<keyword evidence="2" id="KW-1185">Reference proteome</keyword>
<name>A0A210QIA4_MIZYE</name>
<dbReference type="OrthoDB" id="10509603at2759"/>
<dbReference type="Proteomes" id="UP000242188">
    <property type="component" value="Unassembled WGS sequence"/>
</dbReference>
<evidence type="ECO:0000313" key="1">
    <source>
        <dbReference type="EMBL" id="OWF48472.1"/>
    </source>
</evidence>
<dbReference type="EMBL" id="NEDP02003531">
    <property type="protein sequence ID" value="OWF48472.1"/>
    <property type="molecule type" value="Genomic_DNA"/>
</dbReference>
<comment type="caution">
    <text evidence="1">The sequence shown here is derived from an EMBL/GenBank/DDBJ whole genome shotgun (WGS) entry which is preliminary data.</text>
</comment>
<accession>A0A210QIA4</accession>